<proteinExistence type="predicted"/>
<accession>A0A1G4B1E7</accession>
<keyword evidence="2" id="KW-1185">Reference proteome</keyword>
<sequence>MHGGKIVLALKPPRQNASKPLRNATKHKTTAKYTRKGCIGALYGSVLRSIRWYRRHRGFFVSPDATTTISLPSQEKVAWMKTFQKARERLRAPGRRYSFIGPGSFQYRKPMASPLGPPPTVMMNRKMTSPTIVDVRKSKTEVFAGHLLDNGILQGTSDVVGGGAQKSADIMSHLKPIELGKKYPKAVKELEMLQKTTHKTSKLKSAKCFDMQKGMSELPPDAVIFSVAIPPEFYSDQEPLGVPFASMEKSLGKIRYDAGPHPRQANLKAMIKRNLASDKFTTESFAIRDYVYDHNSRLFLTDESMDLFWYLTNFSPAGDYITVDLFDNLRPLVDAVADPQAGGEWSDRLCCILDKLIPDMMYYIKPLNHLKANVSFLAGSDGCGKTRLLRCILSFSFMGVKNASCPTLYVVTEEFDVLKIARNLNAWFAGFRLQHPEHPICILYIGPYHVKLSSQDVAEDVPVQVGRRIVGTKEFWDKPLSLIANFVRQYRYWTMQKRKGNTKNQSHPESDIEYVFTLSQLGVTHLIAHQKQHKDVLR</sequence>
<evidence type="ECO:0000313" key="1">
    <source>
        <dbReference type="EMBL" id="OHE95145.1"/>
    </source>
</evidence>
<dbReference type="Proteomes" id="UP000176998">
    <property type="component" value="Unassembled WGS sequence"/>
</dbReference>
<gene>
    <name evidence="1" type="ORF">CORC01_09532</name>
</gene>
<evidence type="ECO:0000313" key="2">
    <source>
        <dbReference type="Proteomes" id="UP000176998"/>
    </source>
</evidence>
<dbReference type="GeneID" id="34562671"/>
<dbReference type="RefSeq" id="XP_022472307.1">
    <property type="nucleotide sequence ID" value="XM_022621161.1"/>
</dbReference>
<dbReference type="AlphaFoldDB" id="A0A1G4B1E7"/>
<reference evidence="1" key="1">
    <citation type="submission" date="2016-09" db="EMBL/GenBank/DDBJ databases">
        <authorList>
            <person name="Capua I."/>
            <person name="De Benedictis P."/>
            <person name="Joannis T."/>
            <person name="Lombin L.H."/>
            <person name="Cattoli G."/>
        </authorList>
    </citation>
    <scope>NUCLEOTIDE SEQUENCE [LARGE SCALE GENOMIC DNA]</scope>
    <source>
        <strain evidence="1">IMI 309357</strain>
    </source>
</reference>
<dbReference type="EMBL" id="MJBS01000087">
    <property type="protein sequence ID" value="OHE95145.1"/>
    <property type="molecule type" value="Genomic_DNA"/>
</dbReference>
<dbReference type="STRING" id="1209926.A0A1G4B1E7"/>
<protein>
    <submittedName>
        <fullName evidence="1">Uncharacterized protein</fullName>
    </submittedName>
</protein>
<name>A0A1G4B1E7_9PEZI</name>
<organism evidence="1 2">
    <name type="scientific">Colletotrichum orchidophilum</name>
    <dbReference type="NCBI Taxonomy" id="1209926"/>
    <lineage>
        <taxon>Eukaryota</taxon>
        <taxon>Fungi</taxon>
        <taxon>Dikarya</taxon>
        <taxon>Ascomycota</taxon>
        <taxon>Pezizomycotina</taxon>
        <taxon>Sordariomycetes</taxon>
        <taxon>Hypocreomycetidae</taxon>
        <taxon>Glomerellales</taxon>
        <taxon>Glomerellaceae</taxon>
        <taxon>Colletotrichum</taxon>
    </lineage>
</organism>
<comment type="caution">
    <text evidence="1">The sequence shown here is derived from an EMBL/GenBank/DDBJ whole genome shotgun (WGS) entry which is preliminary data.</text>
</comment>